<accession>A0A2S1ZA76</accession>
<reference evidence="1" key="1">
    <citation type="submission" date="2017-06" db="EMBL/GenBank/DDBJ databases">
        <title>Southern rice black-streaked dwarf virus isolate korea segment S5.</title>
        <authorList>
            <person name="Lee B.C."/>
            <person name="Bae J.Y."/>
            <person name="Baek D."/>
            <person name="Igori D."/>
            <person name="Kim S.-M."/>
            <person name="Ra J.-E."/>
            <person name="Hong S.J."/>
            <person name="Park K.D."/>
        </authorList>
    </citation>
    <scope>NUCLEOTIDE SEQUENCE</scope>
</reference>
<protein>
    <submittedName>
        <fullName evidence="1">ORF5</fullName>
    </submittedName>
</protein>
<dbReference type="EMBL" id="MF356697">
    <property type="protein sequence ID" value="AWK21538.1"/>
    <property type="molecule type" value="Genomic_RNA"/>
</dbReference>
<sequence length="205" mass="23700">MSMTRCPIVSPRNRTGCSHQKKCACLIISDHLEKWELTIATVNCHMISRQEKSCTTIIPVRFDLEISDILSLENILDAKYVATITELALNFPCVNWDIKKQQLKQFDPTQSLVKLEQNFNQLQRDDKLHFNCCYNYPALHILNRILNVSKDVIPFLFDHNHNANNKTMFDLSSTLNNCRDMKVSERHNLLRTLLFGSTLGVILHV</sequence>
<proteinExistence type="predicted"/>
<evidence type="ECO:0000313" key="1">
    <source>
        <dbReference type="EMBL" id="AWK21538.1"/>
    </source>
</evidence>
<organism evidence="1">
    <name type="scientific">Southern rice black-streaked dwarf virus</name>
    <dbReference type="NCBI Taxonomy" id="519497"/>
    <lineage>
        <taxon>Viruses</taxon>
        <taxon>Riboviria</taxon>
        <taxon>Orthornavirae</taxon>
        <taxon>Duplornaviricota</taxon>
        <taxon>Resentoviricetes</taxon>
        <taxon>Reovirales</taxon>
        <taxon>Spinareoviridae</taxon>
        <taxon>Fijivirus</taxon>
        <taxon>Fijivirus boryzae</taxon>
    </lineage>
</organism>
<name>A0A2S1ZA76_9REOV</name>